<feature type="transmembrane region" description="Helical" evidence="8">
    <location>
        <begin position="39"/>
        <end position="65"/>
    </location>
</feature>
<keyword evidence="12" id="KW-1185">Reference proteome</keyword>
<feature type="transmembrane region" description="Helical" evidence="8">
    <location>
        <begin position="359"/>
        <end position="377"/>
    </location>
</feature>
<reference evidence="12" key="1">
    <citation type="submission" date="2016-10" db="EMBL/GenBank/DDBJ databases">
        <authorList>
            <person name="Varghese N."/>
            <person name="Submissions S."/>
        </authorList>
    </citation>
    <scope>NUCLEOTIDE SEQUENCE [LARGE SCALE GENOMIC DNA]</scope>
    <source>
        <strain evidence="12">DSM 1565</strain>
    </source>
</reference>
<feature type="transmembrane region" description="Helical" evidence="8">
    <location>
        <begin position="313"/>
        <end position="331"/>
    </location>
</feature>
<dbReference type="GO" id="GO:0016788">
    <property type="term" value="F:hydrolase activity, acting on ester bonds"/>
    <property type="evidence" value="ECO:0007669"/>
    <property type="project" value="UniProtKB-ARBA"/>
</dbReference>
<evidence type="ECO:0000256" key="8">
    <source>
        <dbReference type="SAM" id="Phobius"/>
    </source>
</evidence>
<evidence type="ECO:0000313" key="11">
    <source>
        <dbReference type="EMBL" id="SFV34863.1"/>
    </source>
</evidence>
<name>A0A1I7NJL8_9HYPH</name>
<dbReference type="InterPro" id="IPR050879">
    <property type="entry name" value="Acyltransferase_3"/>
</dbReference>
<dbReference type="Gene3D" id="3.40.50.1110">
    <property type="entry name" value="SGNH hydrolase"/>
    <property type="match status" value="1"/>
</dbReference>
<dbReference type="EMBL" id="FPCH01000002">
    <property type="protein sequence ID" value="SFV34863.1"/>
    <property type="molecule type" value="Genomic_DNA"/>
</dbReference>
<dbReference type="GO" id="GO:0009103">
    <property type="term" value="P:lipopolysaccharide biosynthetic process"/>
    <property type="evidence" value="ECO:0007669"/>
    <property type="project" value="TreeGrafter"/>
</dbReference>
<dbReference type="Proteomes" id="UP000199423">
    <property type="component" value="Unassembled WGS sequence"/>
</dbReference>
<feature type="transmembrane region" description="Helical" evidence="8">
    <location>
        <begin position="276"/>
        <end position="293"/>
    </location>
</feature>
<accession>A0A1I7NJL8</accession>
<keyword evidence="5 8" id="KW-1133">Transmembrane helix</keyword>
<evidence type="ECO:0000256" key="6">
    <source>
        <dbReference type="ARBA" id="ARBA00023136"/>
    </source>
</evidence>
<protein>
    <submittedName>
        <fullName evidence="11">Peptidoglycan/LPS O-acetylase OafA/YrhL, contains acyltransferase and SGNH-hydrolase domains</fullName>
    </submittedName>
</protein>
<keyword evidence="7 11" id="KW-0012">Acyltransferase</keyword>
<dbReference type="PANTHER" id="PTHR23028">
    <property type="entry name" value="ACETYLTRANSFERASE"/>
    <property type="match status" value="1"/>
</dbReference>
<feature type="domain" description="SGNH" evidence="10">
    <location>
        <begin position="408"/>
        <end position="661"/>
    </location>
</feature>
<evidence type="ECO:0000256" key="3">
    <source>
        <dbReference type="ARBA" id="ARBA00022679"/>
    </source>
</evidence>
<dbReference type="AlphaFoldDB" id="A0A1I7NJL8"/>
<evidence type="ECO:0000313" key="12">
    <source>
        <dbReference type="Proteomes" id="UP000199423"/>
    </source>
</evidence>
<sequence>MIYLPFVDGLRALAIIAVVAYHAFPGVITGGFAGVDVFFVISGFLITSLVVTEISDGTFSLYRFFVRRARRLLPAAFACIVVVTLLSAFILLPDAFWYYGRSLLAFVGLFSNVFFYLTGGYFSAPALEKPLLHTWSLAVEDQFYLTWPLILMLASPFLSKRTILGLVLLSLGASLWFAEAKVSVDREFAFFMLPSRAWELLTGAALALVASEMKLGRAASEALSIAGIVAVLASFLLLSPHSNFPGLSAAPACFGTVAIIAGCMSQNVLLTRLLSYRPLVLVGLISYSLYLWHWPLIALASYRLERPLDAGEASLIVAISVAMAVFSWRWVEQPFRKSRRPADATSKNVATWSLSDGKFVVAALSCVAIMATLAGAIKGMKGFPNRYTADSRHVLSQLVAGNPVRMQCDGFENVFANDDVCNFGKKRDPGGSYELALFGDSMGDHWAPLVTKYAEDRNLAGRQVTNGGCALLFDVPIPAETEDKTAECASYQTEAKKFVELNPKLKIVVISGYWEKWLRLVNAAAARDANSADPAGSSKLNFDTALERTVRTFTDRGIKVVMIGQIPIYDPLPVRCIVGAIEDRRDAATCGKPKAEALKELKRSNAALLRVAAANPLVSVSVPSDFMCQEQRCSPVMDGVLLYKNGAHVNKFGAELLGRFIKFPELEEAPPVPPS</sequence>
<keyword evidence="2" id="KW-1003">Cell membrane</keyword>
<dbReference type="Pfam" id="PF19040">
    <property type="entry name" value="SGNH"/>
    <property type="match status" value="1"/>
</dbReference>
<keyword evidence="4 8" id="KW-0812">Transmembrane</keyword>
<keyword evidence="3 11" id="KW-0808">Transferase</keyword>
<dbReference type="RefSeq" id="WP_092867923.1">
    <property type="nucleotide sequence ID" value="NZ_FPCH01000002.1"/>
</dbReference>
<dbReference type="InterPro" id="IPR043968">
    <property type="entry name" value="SGNH"/>
</dbReference>
<dbReference type="PANTHER" id="PTHR23028:SF53">
    <property type="entry name" value="ACYL_TRANSF_3 DOMAIN-CONTAINING PROTEIN"/>
    <property type="match status" value="1"/>
</dbReference>
<evidence type="ECO:0000259" key="9">
    <source>
        <dbReference type="Pfam" id="PF01757"/>
    </source>
</evidence>
<feature type="transmembrane region" description="Helical" evidence="8">
    <location>
        <begin position="72"/>
        <end position="92"/>
    </location>
</feature>
<feature type="transmembrane region" description="Helical" evidence="8">
    <location>
        <begin position="244"/>
        <end position="264"/>
    </location>
</feature>
<comment type="subcellular location">
    <subcellularLocation>
        <location evidence="1">Cell membrane</location>
        <topology evidence="1">Multi-pass membrane protein</topology>
    </subcellularLocation>
</comment>
<feature type="domain" description="Acyltransferase 3" evidence="9">
    <location>
        <begin position="5"/>
        <end position="328"/>
    </location>
</feature>
<evidence type="ECO:0000259" key="10">
    <source>
        <dbReference type="Pfam" id="PF19040"/>
    </source>
</evidence>
<evidence type="ECO:0000256" key="4">
    <source>
        <dbReference type="ARBA" id="ARBA00022692"/>
    </source>
</evidence>
<feature type="transmembrane region" description="Helical" evidence="8">
    <location>
        <begin position="222"/>
        <end position="238"/>
    </location>
</feature>
<feature type="transmembrane region" description="Helical" evidence="8">
    <location>
        <begin position="190"/>
        <end position="210"/>
    </location>
</feature>
<feature type="transmembrane region" description="Helical" evidence="8">
    <location>
        <begin position="98"/>
        <end position="117"/>
    </location>
</feature>
<dbReference type="Pfam" id="PF01757">
    <property type="entry name" value="Acyl_transf_3"/>
    <property type="match status" value="1"/>
</dbReference>
<gene>
    <name evidence="11" type="ORF">SAMN04488557_2442</name>
</gene>
<dbReference type="GO" id="GO:0016747">
    <property type="term" value="F:acyltransferase activity, transferring groups other than amino-acyl groups"/>
    <property type="evidence" value="ECO:0007669"/>
    <property type="project" value="InterPro"/>
</dbReference>
<dbReference type="InterPro" id="IPR002656">
    <property type="entry name" value="Acyl_transf_3_dom"/>
</dbReference>
<organism evidence="11 12">
    <name type="scientific">Hyphomicrobium facile</name>
    <dbReference type="NCBI Taxonomy" id="51670"/>
    <lineage>
        <taxon>Bacteria</taxon>
        <taxon>Pseudomonadati</taxon>
        <taxon>Pseudomonadota</taxon>
        <taxon>Alphaproteobacteria</taxon>
        <taxon>Hyphomicrobiales</taxon>
        <taxon>Hyphomicrobiaceae</taxon>
        <taxon>Hyphomicrobium</taxon>
    </lineage>
</organism>
<dbReference type="InterPro" id="IPR036514">
    <property type="entry name" value="SGNH_hydro_sf"/>
</dbReference>
<proteinExistence type="predicted"/>
<evidence type="ECO:0000256" key="1">
    <source>
        <dbReference type="ARBA" id="ARBA00004651"/>
    </source>
</evidence>
<feature type="transmembrane region" description="Helical" evidence="8">
    <location>
        <begin position="12"/>
        <end position="33"/>
    </location>
</feature>
<evidence type="ECO:0000256" key="2">
    <source>
        <dbReference type="ARBA" id="ARBA00022475"/>
    </source>
</evidence>
<evidence type="ECO:0000256" key="7">
    <source>
        <dbReference type="ARBA" id="ARBA00023315"/>
    </source>
</evidence>
<dbReference type="OrthoDB" id="9796461at2"/>
<dbReference type="GO" id="GO:0005886">
    <property type="term" value="C:plasma membrane"/>
    <property type="evidence" value="ECO:0007669"/>
    <property type="project" value="UniProtKB-SubCell"/>
</dbReference>
<evidence type="ECO:0000256" key="5">
    <source>
        <dbReference type="ARBA" id="ARBA00022989"/>
    </source>
</evidence>
<feature type="transmembrane region" description="Helical" evidence="8">
    <location>
        <begin position="162"/>
        <end position="178"/>
    </location>
</feature>
<keyword evidence="6 8" id="KW-0472">Membrane</keyword>
<keyword evidence="11" id="KW-0378">Hydrolase</keyword>
<dbReference type="STRING" id="51670.SAMN04488557_2442"/>